<dbReference type="Proteomes" id="UP001595855">
    <property type="component" value="Unassembled WGS sequence"/>
</dbReference>
<feature type="region of interest" description="Disordered" evidence="1">
    <location>
        <begin position="1"/>
        <end position="29"/>
    </location>
</feature>
<feature type="compositionally biased region" description="Basic and acidic residues" evidence="1">
    <location>
        <begin position="154"/>
        <end position="167"/>
    </location>
</feature>
<accession>A0ABV9WQ65</accession>
<dbReference type="EMBL" id="JBHSJO010000001">
    <property type="protein sequence ID" value="MFC5015409.1"/>
    <property type="molecule type" value="Genomic_DNA"/>
</dbReference>
<evidence type="ECO:0000256" key="1">
    <source>
        <dbReference type="SAM" id="MobiDB-lite"/>
    </source>
</evidence>
<evidence type="ECO:0000313" key="3">
    <source>
        <dbReference type="Proteomes" id="UP001595855"/>
    </source>
</evidence>
<organism evidence="2 3">
    <name type="scientific">Streptomyces lienomycini</name>
    <dbReference type="NCBI Taxonomy" id="284035"/>
    <lineage>
        <taxon>Bacteria</taxon>
        <taxon>Bacillati</taxon>
        <taxon>Actinomycetota</taxon>
        <taxon>Actinomycetes</taxon>
        <taxon>Kitasatosporales</taxon>
        <taxon>Streptomycetaceae</taxon>
        <taxon>Streptomyces</taxon>
    </lineage>
</organism>
<reference evidence="3" key="1">
    <citation type="journal article" date="2019" name="Int. J. Syst. Evol. Microbiol.">
        <title>The Global Catalogue of Microorganisms (GCM) 10K type strain sequencing project: providing services to taxonomists for standard genome sequencing and annotation.</title>
        <authorList>
            <consortium name="The Broad Institute Genomics Platform"/>
            <consortium name="The Broad Institute Genome Sequencing Center for Infectious Disease"/>
            <person name="Wu L."/>
            <person name="Ma J."/>
        </authorList>
    </citation>
    <scope>NUCLEOTIDE SEQUENCE [LARGE SCALE GENOMIC DNA]</scope>
    <source>
        <strain evidence="3">CGMCC 4.1542</strain>
    </source>
</reference>
<keyword evidence="3" id="KW-1185">Reference proteome</keyword>
<feature type="compositionally biased region" description="Low complexity" evidence="1">
    <location>
        <begin position="138"/>
        <end position="152"/>
    </location>
</feature>
<evidence type="ECO:0008006" key="4">
    <source>
        <dbReference type="Google" id="ProtNLM"/>
    </source>
</evidence>
<proteinExistence type="predicted"/>
<feature type="compositionally biased region" description="Basic and acidic residues" evidence="1">
    <location>
        <begin position="1"/>
        <end position="11"/>
    </location>
</feature>
<protein>
    <recommendedName>
        <fullName evidence="4">Membrane-bound hydrophilic protein</fullName>
    </recommendedName>
</protein>
<feature type="compositionally biased region" description="Basic and acidic residues" evidence="1">
    <location>
        <begin position="127"/>
        <end position="137"/>
    </location>
</feature>
<feature type="compositionally biased region" description="Low complexity" evidence="1">
    <location>
        <begin position="168"/>
        <end position="193"/>
    </location>
</feature>
<gene>
    <name evidence="2" type="ORF">ACFPRC_11035</name>
</gene>
<evidence type="ECO:0000313" key="2">
    <source>
        <dbReference type="EMBL" id="MFC5015409.1"/>
    </source>
</evidence>
<feature type="compositionally biased region" description="Acidic residues" evidence="1">
    <location>
        <begin position="107"/>
        <end position="116"/>
    </location>
</feature>
<feature type="region of interest" description="Disordered" evidence="1">
    <location>
        <begin position="88"/>
        <end position="333"/>
    </location>
</feature>
<feature type="compositionally biased region" description="Low complexity" evidence="1">
    <location>
        <begin position="301"/>
        <end position="315"/>
    </location>
</feature>
<comment type="caution">
    <text evidence="2">The sequence shown here is derived from an EMBL/GenBank/DDBJ whole genome shotgun (WGS) entry which is preliminary data.</text>
</comment>
<feature type="compositionally biased region" description="Basic and acidic residues" evidence="1">
    <location>
        <begin position="272"/>
        <end position="291"/>
    </location>
</feature>
<feature type="compositionally biased region" description="Low complexity" evidence="1">
    <location>
        <begin position="249"/>
        <end position="268"/>
    </location>
</feature>
<name>A0ABV9WQ65_9ACTN</name>
<dbReference type="Gene3D" id="1.20.120.20">
    <property type="entry name" value="Apolipoprotein"/>
    <property type="match status" value="1"/>
</dbReference>
<sequence>MSADEVRDERVGASGPVRTGPRHAAPRKPLFTRFHVPPGKAIALAAMPTAILMGLGLTPTLALADGNDQGTPSANSLTAEEYQACVEAMAGADKDASASPTPSATDGADEGEDDAKEPDPSASAGDAGKDADKDKNEPSSPSSSPSSSSSDSGSDDKDGEDAKDGKAADPAPSPSASQGQEAAGASAAQPSPSESEKGGLLDGIGDALEDFFTGGKKADEESPGPTPTPSASQNAGDAASGPVKETTDKVTGTVKDTVDGVTDGVTDGASKAAEDTKGTVDEAAEKAKEAEEKAEEEAEDATASADPSPSESSTTDPEDCPAATDDVGGVDNTLAVPEDPWYLEASSLTLKGASYKGIVEVRTASGATKKVLKYVISKGTDIGDLHQIVKDDTTGKTHHVQAAKGSTSTITDGDTVMYTESISGNLLGLIPITFDPEHPPPLDIPLIYFTKVKVVQAGQFGGTLHIPGLHQYVTD</sequence>
<dbReference type="RefSeq" id="WP_271320434.1">
    <property type="nucleotide sequence ID" value="NZ_BAAATN010000020.1"/>
</dbReference>